<feature type="transmembrane region" description="Helical" evidence="1">
    <location>
        <begin position="6"/>
        <end position="25"/>
    </location>
</feature>
<dbReference type="EMBL" id="AY061385">
    <property type="protein sequence ID" value="AAL28933.1"/>
    <property type="molecule type" value="mRNA"/>
</dbReference>
<sequence length="49" mass="5520">MQEIAGIISSCGLKFFFFFFFLNSLSNHTHMHKLCGLTFGYSGEKGTPK</sequence>
<proteinExistence type="evidence at transcript level"/>
<evidence type="ECO:0000313" key="2">
    <source>
        <dbReference type="EMBL" id="AAL28933.1"/>
    </source>
</evidence>
<name>Q95RG5_DROME</name>
<dbReference type="AlphaFoldDB" id="Q95RG5"/>
<reference evidence="2" key="1">
    <citation type="submission" date="2001-10" db="EMBL/GenBank/DDBJ databases">
        <authorList>
            <person name="Stapleton M."/>
            <person name="Brokstein P."/>
            <person name="Hong L."/>
            <person name="Agbayani A."/>
            <person name="Carlson J."/>
            <person name="Champe M."/>
            <person name="Chavez C."/>
            <person name="Dorsett V."/>
            <person name="Farfan D."/>
            <person name="Frise E."/>
            <person name="George R."/>
            <person name="Gonzalez M."/>
            <person name="Guarin H."/>
            <person name="Li P."/>
            <person name="Liao G."/>
            <person name="Miranda A."/>
            <person name="Mungall C.J."/>
            <person name="Nunoo J."/>
            <person name="Pacleb J."/>
            <person name="Paragas V."/>
            <person name="Park S."/>
            <person name="Phouanenavong S."/>
            <person name="Wan K."/>
            <person name="Yu C."/>
            <person name="Lewis S.E."/>
            <person name="Rubin G.M."/>
            <person name="Celniker S."/>
        </authorList>
    </citation>
    <scope>NUCLEOTIDE SEQUENCE</scope>
    <source>
        <strain evidence="2">Berkeley</strain>
    </source>
</reference>
<protein>
    <submittedName>
        <fullName evidence="2">LD30889p</fullName>
    </submittedName>
</protein>
<evidence type="ECO:0000256" key="1">
    <source>
        <dbReference type="SAM" id="Phobius"/>
    </source>
</evidence>
<accession>Q95RG5</accession>
<organism evidence="2">
    <name type="scientific">Drosophila melanogaster</name>
    <name type="common">Fruit fly</name>
    <dbReference type="NCBI Taxonomy" id="7227"/>
    <lineage>
        <taxon>Eukaryota</taxon>
        <taxon>Metazoa</taxon>
        <taxon>Ecdysozoa</taxon>
        <taxon>Arthropoda</taxon>
        <taxon>Hexapoda</taxon>
        <taxon>Insecta</taxon>
        <taxon>Pterygota</taxon>
        <taxon>Neoptera</taxon>
        <taxon>Endopterygota</taxon>
        <taxon>Diptera</taxon>
        <taxon>Brachycera</taxon>
        <taxon>Muscomorpha</taxon>
        <taxon>Ephydroidea</taxon>
        <taxon>Drosophilidae</taxon>
        <taxon>Drosophila</taxon>
        <taxon>Sophophora</taxon>
    </lineage>
</organism>
<keyword evidence="1" id="KW-1133">Transmembrane helix</keyword>
<keyword evidence="1" id="KW-0812">Transmembrane</keyword>
<keyword evidence="1" id="KW-0472">Membrane</keyword>